<dbReference type="GO" id="GO:0060271">
    <property type="term" value="P:cilium assembly"/>
    <property type="evidence" value="ECO:0007669"/>
    <property type="project" value="TreeGrafter"/>
</dbReference>
<feature type="signal peptide" evidence="1">
    <location>
        <begin position="1"/>
        <end position="21"/>
    </location>
</feature>
<evidence type="ECO:0000313" key="3">
    <source>
        <dbReference type="Proteomes" id="UP000298663"/>
    </source>
</evidence>
<dbReference type="InterPro" id="IPR042418">
    <property type="entry name" value="TXNDC15"/>
</dbReference>
<dbReference type="GO" id="GO:0005929">
    <property type="term" value="C:cilium"/>
    <property type="evidence" value="ECO:0007669"/>
    <property type="project" value="TreeGrafter"/>
</dbReference>
<feature type="chain" id="PRO_5020197260" description="Thioredoxin domain-containing protein" evidence="1">
    <location>
        <begin position="22"/>
        <end position="269"/>
    </location>
</feature>
<dbReference type="SUPFAM" id="SSF52833">
    <property type="entry name" value="Thioredoxin-like"/>
    <property type="match status" value="1"/>
</dbReference>
<reference evidence="2 3" key="1">
    <citation type="journal article" date="2015" name="Genome Biol.">
        <title>Comparative genomics of Steinernema reveals deeply conserved gene regulatory networks.</title>
        <authorList>
            <person name="Dillman A.R."/>
            <person name="Macchietto M."/>
            <person name="Porter C.F."/>
            <person name="Rogers A."/>
            <person name="Williams B."/>
            <person name="Antoshechkin I."/>
            <person name="Lee M.M."/>
            <person name="Goodwin Z."/>
            <person name="Lu X."/>
            <person name="Lewis E.E."/>
            <person name="Goodrich-Blair H."/>
            <person name="Stock S.P."/>
            <person name="Adams B.J."/>
            <person name="Sternberg P.W."/>
            <person name="Mortazavi A."/>
        </authorList>
    </citation>
    <scope>NUCLEOTIDE SEQUENCE [LARGE SCALE GENOMIC DNA]</scope>
    <source>
        <strain evidence="2 3">ALL</strain>
    </source>
</reference>
<keyword evidence="3" id="KW-1185">Reference proteome</keyword>
<dbReference type="Gene3D" id="3.40.30.10">
    <property type="entry name" value="Glutaredoxin"/>
    <property type="match status" value="1"/>
</dbReference>
<dbReference type="PANTHER" id="PTHR14684">
    <property type="entry name" value="THIOREDOXIN DOMAIN-CONTAINING PROTEIN 15"/>
    <property type="match status" value="1"/>
</dbReference>
<sequence length="269" mass="29784">MIRAALLLLFAALLSDSGCLAQIQDLVRNDVCPAWSELDTFIILILRKQCIRMTNEEAKAVIGVPYDAKTHRFVECAAASEEQDPATVQVVTNISVVQEALAKKDKYGRSYCYIVVFYGKGCPFSVKIAEVINALPRFFPKLNVMVIDAALTTKFNSRYGVAGTPSVILYQNTYNRARISSGYAPLKDIVASIKEYTDLEPVSKNYTILESDRAGPLVIEPDESTRHLYLLISIFCVSALASYSVVTTLDGGHAIAQWFLELVRRRGAN</sequence>
<dbReference type="AlphaFoldDB" id="A0A4U5MS84"/>
<evidence type="ECO:0008006" key="4">
    <source>
        <dbReference type="Google" id="ProtNLM"/>
    </source>
</evidence>
<gene>
    <name evidence="2" type="ORF">L596_019994</name>
</gene>
<name>A0A4U5MS84_STECR</name>
<reference evidence="2 3" key="2">
    <citation type="journal article" date="2019" name="G3 (Bethesda)">
        <title>Hybrid Assembly of the Genome of the Entomopathogenic Nematode Steinernema carpocapsae Identifies the X-Chromosome.</title>
        <authorList>
            <person name="Serra L."/>
            <person name="Macchietto M."/>
            <person name="Macias-Munoz A."/>
            <person name="McGill C.J."/>
            <person name="Rodriguez I.M."/>
            <person name="Rodriguez B."/>
            <person name="Murad R."/>
            <person name="Mortazavi A."/>
        </authorList>
    </citation>
    <scope>NUCLEOTIDE SEQUENCE [LARGE SCALE GENOMIC DNA]</scope>
    <source>
        <strain evidence="2 3">ALL</strain>
    </source>
</reference>
<dbReference type="PANTHER" id="PTHR14684:SF2">
    <property type="entry name" value="THIOREDOXIN DOMAIN-CONTAINING PROTEIN 15"/>
    <property type="match status" value="1"/>
</dbReference>
<dbReference type="InterPro" id="IPR036249">
    <property type="entry name" value="Thioredoxin-like_sf"/>
</dbReference>
<comment type="caution">
    <text evidence="2">The sequence shown here is derived from an EMBL/GenBank/DDBJ whole genome shotgun (WGS) entry which is preliminary data.</text>
</comment>
<evidence type="ECO:0000313" key="2">
    <source>
        <dbReference type="EMBL" id="TKR72569.1"/>
    </source>
</evidence>
<accession>A0A4U5MS84</accession>
<evidence type="ECO:0000256" key="1">
    <source>
        <dbReference type="SAM" id="SignalP"/>
    </source>
</evidence>
<proteinExistence type="predicted"/>
<dbReference type="OrthoDB" id="1899781at2759"/>
<organism evidence="2 3">
    <name type="scientific">Steinernema carpocapsae</name>
    <name type="common">Entomopathogenic nematode</name>
    <dbReference type="NCBI Taxonomy" id="34508"/>
    <lineage>
        <taxon>Eukaryota</taxon>
        <taxon>Metazoa</taxon>
        <taxon>Ecdysozoa</taxon>
        <taxon>Nematoda</taxon>
        <taxon>Chromadorea</taxon>
        <taxon>Rhabditida</taxon>
        <taxon>Tylenchina</taxon>
        <taxon>Panagrolaimomorpha</taxon>
        <taxon>Strongyloidoidea</taxon>
        <taxon>Steinernematidae</taxon>
        <taxon>Steinernema</taxon>
    </lineage>
</organism>
<dbReference type="EMBL" id="AZBU02000006">
    <property type="protein sequence ID" value="TKR72569.1"/>
    <property type="molecule type" value="Genomic_DNA"/>
</dbReference>
<protein>
    <recommendedName>
        <fullName evidence="4">Thioredoxin domain-containing protein</fullName>
    </recommendedName>
</protein>
<keyword evidence="1" id="KW-0732">Signal</keyword>
<dbReference type="Proteomes" id="UP000298663">
    <property type="component" value="Unassembled WGS sequence"/>
</dbReference>